<evidence type="ECO:0000313" key="3">
    <source>
        <dbReference type="Proteomes" id="UP001358586"/>
    </source>
</evidence>
<dbReference type="Gene3D" id="3.40.30.10">
    <property type="entry name" value="Glutaredoxin"/>
    <property type="match status" value="1"/>
</dbReference>
<dbReference type="SUPFAM" id="SSF52833">
    <property type="entry name" value="Thioredoxin-like"/>
    <property type="match status" value="1"/>
</dbReference>
<sequence>MGFLDCAQGPQVQKLLEWLTGQHTVPNVFIGVKHIGGCTVLREAKTFFKFESRCNFILNNVIEKVLLLTRRREKYLVVAAVRFVRTILTHHHLKSFGRALLTTTLVTGINSTMQFTISKRNIEDVNEDEDINFSYGKMNQPPNTQKKRSREAYVGDVDRQIDNESDEEDDPNEADLWKNRSDVGIRRDLHPQLLSTGKSRLPHSIFVWSEKDINDEVKWLSQGLNRVVKSYSVFFINGFRFHTKSRERLRMTQNCGIVVNSSITSYASARDSNPVEGNEYYGLLTDIIELDYYGKRKERFALELFDITHRKKDESLMTTEAAEIMEKQKDKKAEYEAIASSDSFVNLDDIDNRIITEVLGLGSSQQYVPSGNQAQSKVQRLRNQMAEMQVSTVEQLSGGSIKRSKGSKKI</sequence>
<evidence type="ECO:0000256" key="1">
    <source>
        <dbReference type="SAM" id="MobiDB-lite"/>
    </source>
</evidence>
<reference evidence="2 3" key="1">
    <citation type="submission" date="2023-03" db="EMBL/GenBank/DDBJ databases">
        <title>WGS of Gossypium arboreum.</title>
        <authorList>
            <person name="Yu D."/>
        </authorList>
    </citation>
    <scope>NUCLEOTIDE SEQUENCE [LARGE SCALE GENOMIC DNA]</scope>
    <source>
        <tissue evidence="2">Leaf</tissue>
    </source>
</reference>
<dbReference type="InterPro" id="IPR036249">
    <property type="entry name" value="Thioredoxin-like_sf"/>
</dbReference>
<dbReference type="EMBL" id="JARKNE010000013">
    <property type="protein sequence ID" value="KAK5772357.1"/>
    <property type="molecule type" value="Genomic_DNA"/>
</dbReference>
<organism evidence="2 3">
    <name type="scientific">Gossypium arboreum</name>
    <name type="common">Tree cotton</name>
    <name type="synonym">Gossypium nanking</name>
    <dbReference type="NCBI Taxonomy" id="29729"/>
    <lineage>
        <taxon>Eukaryota</taxon>
        <taxon>Viridiplantae</taxon>
        <taxon>Streptophyta</taxon>
        <taxon>Embryophyta</taxon>
        <taxon>Tracheophyta</taxon>
        <taxon>Spermatophyta</taxon>
        <taxon>Magnoliopsida</taxon>
        <taxon>eudicotyledons</taxon>
        <taxon>Gunneridae</taxon>
        <taxon>Pentapetalae</taxon>
        <taxon>rosids</taxon>
        <taxon>malvids</taxon>
        <taxon>Malvales</taxon>
        <taxon>Malvaceae</taxon>
        <taxon>Malvoideae</taxon>
        <taxon>Gossypium</taxon>
    </lineage>
</organism>
<keyword evidence="3" id="KW-1185">Reference proteome</keyword>
<comment type="caution">
    <text evidence="2">The sequence shown here is derived from an EMBL/GenBank/DDBJ whole genome shotgun (WGS) entry which is preliminary data.</text>
</comment>
<name>A0ABR0MH11_GOSAR</name>
<gene>
    <name evidence="2" type="ORF">PVK06_048642</name>
</gene>
<proteinExistence type="predicted"/>
<dbReference type="PROSITE" id="PS51354">
    <property type="entry name" value="GLUTAREDOXIN_2"/>
    <property type="match status" value="1"/>
</dbReference>
<protein>
    <submittedName>
        <fullName evidence="2">Uncharacterized protein</fullName>
    </submittedName>
</protein>
<evidence type="ECO:0000313" key="2">
    <source>
        <dbReference type="EMBL" id="KAK5772357.1"/>
    </source>
</evidence>
<feature type="region of interest" description="Disordered" evidence="1">
    <location>
        <begin position="133"/>
        <end position="154"/>
    </location>
</feature>
<accession>A0ABR0MH11</accession>
<dbReference type="Proteomes" id="UP001358586">
    <property type="component" value="Chromosome 13"/>
</dbReference>
<dbReference type="PANTHER" id="PTHR48451">
    <property type="entry name" value="DUF4218 DOMAIN-CONTAINING PROTEIN"/>
    <property type="match status" value="1"/>
</dbReference>
<dbReference type="PANTHER" id="PTHR48451:SF1">
    <property type="entry name" value="DUF4218 DOMAIN-CONTAINING PROTEIN"/>
    <property type="match status" value="1"/>
</dbReference>